<dbReference type="KEGG" id="ares:IWH25_03190"/>
<gene>
    <name evidence="4" type="ORF">IWH25_03190</name>
</gene>
<dbReference type="InterPro" id="IPR050214">
    <property type="entry name" value="Cys_Synth/Cystath_Beta-Synth"/>
</dbReference>
<comment type="cofactor">
    <cofactor evidence="1">
        <name>pyridoxal 5'-phosphate</name>
        <dbReference type="ChEBI" id="CHEBI:597326"/>
    </cofactor>
</comment>
<evidence type="ECO:0000256" key="1">
    <source>
        <dbReference type="ARBA" id="ARBA00001933"/>
    </source>
</evidence>
<sequence>MSAAAGAALLAAVGHTPLLEIPFAAEAGGDVRLFAKLESVNPGGSIKDRPVARMLTRAVAAGRFAGGRRLLDSSSGNAGISYAMFGAALGVPVTLVVPGNASAERIDRMRAHGAELVLTDPLEGYDHALRTAHRLADEQPERYWLCDQYANADNWQAHFVGTGGEILAQFTERGLPPPDALVAGVGTGGTLTGIARRLRQTNPALFVAAAIPETFPGIEGLKPLGHPGDIVPAILDEALIDRRYPVSLDQAAAACRRLARAGIYAGPSSGAFLHVALQLAAGGRHRRIVTLFSDTGERYVSTGLWRDG</sequence>
<dbReference type="RefSeq" id="WP_203387916.1">
    <property type="nucleotide sequence ID" value="NZ_CP064781.1"/>
</dbReference>
<reference evidence="4" key="1">
    <citation type="submission" date="2020-11" db="EMBL/GenBank/DDBJ databases">
        <title>Azospira restricta DSM 18626 genome sequence.</title>
        <authorList>
            <person name="Moe W.M."/>
        </authorList>
    </citation>
    <scope>NUCLEOTIDE SEQUENCE</scope>
    <source>
        <strain evidence="4">DSM 18626</strain>
    </source>
</reference>
<keyword evidence="2" id="KW-0663">Pyridoxal phosphate</keyword>
<dbReference type="AlphaFoldDB" id="A0A974Y4E6"/>
<dbReference type="CDD" id="cd01561">
    <property type="entry name" value="CBS_like"/>
    <property type="match status" value="1"/>
</dbReference>
<evidence type="ECO:0000256" key="2">
    <source>
        <dbReference type="ARBA" id="ARBA00022898"/>
    </source>
</evidence>
<accession>A0A974Y4E6</accession>
<evidence type="ECO:0000313" key="5">
    <source>
        <dbReference type="Proteomes" id="UP000663444"/>
    </source>
</evidence>
<feature type="domain" description="Tryptophan synthase beta chain-like PALP" evidence="3">
    <location>
        <begin position="12"/>
        <end position="294"/>
    </location>
</feature>
<evidence type="ECO:0000259" key="3">
    <source>
        <dbReference type="Pfam" id="PF00291"/>
    </source>
</evidence>
<dbReference type="GO" id="GO:1901605">
    <property type="term" value="P:alpha-amino acid metabolic process"/>
    <property type="evidence" value="ECO:0007669"/>
    <property type="project" value="UniProtKB-ARBA"/>
</dbReference>
<name>A0A974Y4E6_9RHOO</name>
<keyword evidence="5" id="KW-1185">Reference proteome</keyword>
<dbReference type="PANTHER" id="PTHR10314">
    <property type="entry name" value="CYSTATHIONINE BETA-SYNTHASE"/>
    <property type="match status" value="1"/>
</dbReference>
<dbReference type="Proteomes" id="UP000663444">
    <property type="component" value="Chromosome"/>
</dbReference>
<evidence type="ECO:0000313" key="4">
    <source>
        <dbReference type="EMBL" id="QRJ64371.1"/>
    </source>
</evidence>
<organism evidence="4 5">
    <name type="scientific">Azospira restricta</name>
    <dbReference type="NCBI Taxonomy" id="404405"/>
    <lineage>
        <taxon>Bacteria</taxon>
        <taxon>Pseudomonadati</taxon>
        <taxon>Pseudomonadota</taxon>
        <taxon>Betaproteobacteria</taxon>
        <taxon>Rhodocyclales</taxon>
        <taxon>Rhodocyclaceae</taxon>
        <taxon>Azospira</taxon>
    </lineage>
</organism>
<proteinExistence type="predicted"/>
<dbReference type="InterPro" id="IPR001926">
    <property type="entry name" value="TrpB-like_PALP"/>
</dbReference>
<dbReference type="Pfam" id="PF00291">
    <property type="entry name" value="PALP"/>
    <property type="match status" value="1"/>
</dbReference>
<dbReference type="SUPFAM" id="SSF53686">
    <property type="entry name" value="Tryptophan synthase beta subunit-like PLP-dependent enzymes"/>
    <property type="match status" value="1"/>
</dbReference>
<dbReference type="Gene3D" id="3.40.50.1100">
    <property type="match status" value="2"/>
</dbReference>
<dbReference type="EMBL" id="CP064781">
    <property type="protein sequence ID" value="QRJ64371.1"/>
    <property type="molecule type" value="Genomic_DNA"/>
</dbReference>
<protein>
    <submittedName>
        <fullName evidence="4">Cysteine synthase family protein</fullName>
    </submittedName>
</protein>
<dbReference type="InterPro" id="IPR036052">
    <property type="entry name" value="TrpB-like_PALP_sf"/>
</dbReference>